<evidence type="ECO:0000259" key="12">
    <source>
        <dbReference type="PROSITE" id="PS51044"/>
    </source>
</evidence>
<dbReference type="Gene3D" id="3.30.40.10">
    <property type="entry name" value="Zinc/RING finger domain, C3HC4 (zinc finger)"/>
    <property type="match status" value="1"/>
</dbReference>
<dbReference type="GO" id="GO:0061665">
    <property type="term" value="F:SUMO ligase activity"/>
    <property type="evidence" value="ECO:0007669"/>
    <property type="project" value="TreeGrafter"/>
</dbReference>
<reference evidence="13" key="1">
    <citation type="submission" date="2012-05" db="EMBL/GenBank/DDBJ databases">
        <authorList>
            <person name="Krishnakumar V."/>
            <person name="Cheung F."/>
            <person name="Xiao Y."/>
            <person name="Chan A."/>
            <person name="Moskal W.A."/>
            <person name="Town C.D."/>
        </authorList>
    </citation>
    <scope>NUCLEOTIDE SEQUENCE</scope>
</reference>
<dbReference type="SUPFAM" id="SSF57850">
    <property type="entry name" value="RING/U-box"/>
    <property type="match status" value="1"/>
</dbReference>
<evidence type="ECO:0000313" key="13">
    <source>
        <dbReference type="EMBL" id="AFK42789.1"/>
    </source>
</evidence>
<keyword evidence="4" id="KW-0808">Transferase</keyword>
<accession>I3SR97</accession>
<keyword evidence="8" id="KW-0862">Zinc</keyword>
<dbReference type="AlphaFoldDB" id="I3SR97"/>
<dbReference type="GO" id="GO:0008270">
    <property type="term" value="F:zinc ion binding"/>
    <property type="evidence" value="ECO:0007669"/>
    <property type="project" value="UniProtKB-KW"/>
</dbReference>
<dbReference type="GO" id="GO:0000724">
    <property type="term" value="P:double-strand break repair via homologous recombination"/>
    <property type="evidence" value="ECO:0007669"/>
    <property type="project" value="InterPro"/>
</dbReference>
<evidence type="ECO:0000256" key="4">
    <source>
        <dbReference type="ARBA" id="ARBA00022679"/>
    </source>
</evidence>
<keyword evidence="11" id="KW-0175">Coiled coil</keyword>
<comment type="pathway">
    <text evidence="2">Protein modification; protein sumoylation.</text>
</comment>
<dbReference type="CDD" id="cd16651">
    <property type="entry name" value="SPL-RING_NSE2"/>
    <property type="match status" value="1"/>
</dbReference>
<dbReference type="GO" id="GO:0016925">
    <property type="term" value="P:protein sumoylation"/>
    <property type="evidence" value="ECO:0007669"/>
    <property type="project" value="UniProtKB-UniPathway"/>
</dbReference>
<keyword evidence="5" id="KW-0479">Metal-binding</keyword>
<dbReference type="InterPro" id="IPR004181">
    <property type="entry name" value="Znf_MIZ"/>
</dbReference>
<dbReference type="OrthoDB" id="26899at2759"/>
<protein>
    <recommendedName>
        <fullName evidence="12">SP-RING-type domain-containing protein</fullName>
    </recommendedName>
</protein>
<dbReference type="KEGG" id="lja:130748101"/>
<evidence type="ECO:0000256" key="1">
    <source>
        <dbReference type="ARBA" id="ARBA00004123"/>
    </source>
</evidence>
<evidence type="ECO:0000256" key="3">
    <source>
        <dbReference type="ARBA" id="ARBA00008212"/>
    </source>
</evidence>
<keyword evidence="7" id="KW-0833">Ubl conjugation pathway</keyword>
<evidence type="ECO:0000256" key="8">
    <source>
        <dbReference type="ARBA" id="ARBA00022833"/>
    </source>
</evidence>
<proteinExistence type="evidence at transcript level"/>
<dbReference type="RefSeq" id="XP_057457230.1">
    <property type="nucleotide sequence ID" value="XM_057601247.1"/>
</dbReference>
<dbReference type="EMBL" id="BT142995">
    <property type="protein sequence ID" value="AFK42789.1"/>
    <property type="molecule type" value="mRNA"/>
</dbReference>
<dbReference type="InterPro" id="IPR013083">
    <property type="entry name" value="Znf_RING/FYVE/PHD"/>
</dbReference>
<dbReference type="PROSITE" id="PS51044">
    <property type="entry name" value="ZF_SP_RING"/>
    <property type="match status" value="1"/>
</dbReference>
<evidence type="ECO:0000256" key="5">
    <source>
        <dbReference type="ARBA" id="ARBA00022723"/>
    </source>
</evidence>
<name>I3SR97_LOTJA</name>
<feature type="coiled-coil region" evidence="11">
    <location>
        <begin position="42"/>
        <end position="69"/>
    </location>
</feature>
<evidence type="ECO:0000256" key="9">
    <source>
        <dbReference type="ARBA" id="ARBA00023242"/>
    </source>
</evidence>
<dbReference type="PANTHER" id="PTHR21330:SF1">
    <property type="entry name" value="E3 SUMO-PROTEIN LIGASE NSE2"/>
    <property type="match status" value="1"/>
</dbReference>
<keyword evidence="9" id="KW-0539">Nucleus</keyword>
<evidence type="ECO:0000256" key="7">
    <source>
        <dbReference type="ARBA" id="ARBA00022786"/>
    </source>
</evidence>
<sequence>MAASTSRGGGAAGRIRNAVSTFCSDTQPFIGDIRGTVGLMREIAVQLEKDRLSDKVKELEDAVVELVGLSELSVHFSSAVQAFSNRYQPSEQFTDFHKLFEDEVSQFKANPTSDFSKHPLVRQFKEAVWKVHHEGQPLPGEEQEDIIMTSTQSNILNMTCPLTGKPLTELEEPVRSKECRHIYEKKAILEYIRSKKTQCPISGCPRMLHADMVVHDPSLPVEIDELRKMNRETNVEDFTMLDDDE</sequence>
<evidence type="ECO:0000256" key="11">
    <source>
        <dbReference type="SAM" id="Coils"/>
    </source>
</evidence>
<keyword evidence="6 10" id="KW-0863">Zinc-finger</keyword>
<evidence type="ECO:0000256" key="2">
    <source>
        <dbReference type="ARBA" id="ARBA00004718"/>
    </source>
</evidence>
<dbReference type="UniPathway" id="UPA00886"/>
<dbReference type="GO" id="GO:0030915">
    <property type="term" value="C:Smc5-Smc6 complex"/>
    <property type="evidence" value="ECO:0007669"/>
    <property type="project" value="InterPro"/>
</dbReference>
<dbReference type="GeneID" id="130748101"/>
<feature type="domain" description="SP-RING-type" evidence="12">
    <location>
        <begin position="142"/>
        <end position="228"/>
    </location>
</feature>
<organism evidence="13">
    <name type="scientific">Lotus japonicus</name>
    <name type="common">Lotus corniculatus var. japonicus</name>
    <dbReference type="NCBI Taxonomy" id="34305"/>
    <lineage>
        <taxon>Eukaryota</taxon>
        <taxon>Viridiplantae</taxon>
        <taxon>Streptophyta</taxon>
        <taxon>Embryophyta</taxon>
        <taxon>Tracheophyta</taxon>
        <taxon>Spermatophyta</taxon>
        <taxon>Magnoliopsida</taxon>
        <taxon>eudicotyledons</taxon>
        <taxon>Gunneridae</taxon>
        <taxon>Pentapetalae</taxon>
        <taxon>rosids</taxon>
        <taxon>fabids</taxon>
        <taxon>Fabales</taxon>
        <taxon>Fabaceae</taxon>
        <taxon>Papilionoideae</taxon>
        <taxon>50 kb inversion clade</taxon>
        <taxon>NPAAA clade</taxon>
        <taxon>Hologalegina</taxon>
        <taxon>robinioid clade</taxon>
        <taxon>Loteae</taxon>
        <taxon>Lotus</taxon>
    </lineage>
</organism>
<comment type="similarity">
    <text evidence="3">Belongs to the NSE2 family.</text>
</comment>
<evidence type="ECO:0000256" key="10">
    <source>
        <dbReference type="PROSITE-ProRule" id="PRU00452"/>
    </source>
</evidence>
<dbReference type="Pfam" id="PF11789">
    <property type="entry name" value="zf-Nse"/>
    <property type="match status" value="1"/>
</dbReference>
<evidence type="ECO:0000256" key="6">
    <source>
        <dbReference type="ARBA" id="ARBA00022771"/>
    </source>
</evidence>
<dbReference type="InterPro" id="IPR026846">
    <property type="entry name" value="Nse2(Mms21)"/>
</dbReference>
<comment type="subcellular location">
    <subcellularLocation>
        <location evidence="1">Nucleus</location>
    </subcellularLocation>
</comment>
<dbReference type="GO" id="GO:0005634">
    <property type="term" value="C:nucleus"/>
    <property type="evidence" value="ECO:0007669"/>
    <property type="project" value="UniProtKB-SubCell"/>
</dbReference>
<dbReference type="PANTHER" id="PTHR21330">
    <property type="entry name" value="E3 SUMO-PROTEIN LIGASE NSE2"/>
    <property type="match status" value="1"/>
</dbReference>